<accession>A0A0A9FPX4</accession>
<sequence length="81" mass="9257">MFLSMENSGCAADSRMLNDIVRMLLEKGEVCKAGTYLSKIDEKNFSLHSSTTHALMSLFSDGKHEEHKELLPEKYHYFKEG</sequence>
<dbReference type="AlphaFoldDB" id="A0A0A9FPX4"/>
<evidence type="ECO:0000313" key="1">
    <source>
        <dbReference type="EMBL" id="JAE14870.1"/>
    </source>
</evidence>
<dbReference type="Gene3D" id="1.25.40.10">
    <property type="entry name" value="Tetratricopeptide repeat domain"/>
    <property type="match status" value="1"/>
</dbReference>
<reference evidence="1" key="2">
    <citation type="journal article" date="2015" name="Data Brief">
        <title>Shoot transcriptome of the giant reed, Arundo donax.</title>
        <authorList>
            <person name="Barrero R.A."/>
            <person name="Guerrero F.D."/>
            <person name="Moolhuijzen P."/>
            <person name="Goolsby J.A."/>
            <person name="Tidwell J."/>
            <person name="Bellgard S.E."/>
            <person name="Bellgard M.I."/>
        </authorList>
    </citation>
    <scope>NUCLEOTIDE SEQUENCE</scope>
    <source>
        <tissue evidence="1">Shoot tissue taken approximately 20 cm above the soil surface</tissue>
    </source>
</reference>
<organism evidence="1">
    <name type="scientific">Arundo donax</name>
    <name type="common">Giant reed</name>
    <name type="synonym">Donax arundinaceus</name>
    <dbReference type="NCBI Taxonomy" id="35708"/>
    <lineage>
        <taxon>Eukaryota</taxon>
        <taxon>Viridiplantae</taxon>
        <taxon>Streptophyta</taxon>
        <taxon>Embryophyta</taxon>
        <taxon>Tracheophyta</taxon>
        <taxon>Spermatophyta</taxon>
        <taxon>Magnoliopsida</taxon>
        <taxon>Liliopsida</taxon>
        <taxon>Poales</taxon>
        <taxon>Poaceae</taxon>
        <taxon>PACMAD clade</taxon>
        <taxon>Arundinoideae</taxon>
        <taxon>Arundineae</taxon>
        <taxon>Arundo</taxon>
    </lineage>
</organism>
<protein>
    <submittedName>
        <fullName evidence="1">Uncharacterized protein</fullName>
    </submittedName>
</protein>
<dbReference type="InterPro" id="IPR011990">
    <property type="entry name" value="TPR-like_helical_dom_sf"/>
</dbReference>
<proteinExistence type="predicted"/>
<dbReference type="EMBL" id="GBRH01183026">
    <property type="protein sequence ID" value="JAE14870.1"/>
    <property type="molecule type" value="Transcribed_RNA"/>
</dbReference>
<name>A0A0A9FPX4_ARUDO</name>
<reference evidence="1" key="1">
    <citation type="submission" date="2014-09" db="EMBL/GenBank/DDBJ databases">
        <authorList>
            <person name="Magalhaes I.L.F."/>
            <person name="Oliveira U."/>
            <person name="Santos F.R."/>
            <person name="Vidigal T.H.D.A."/>
            <person name="Brescovit A.D."/>
            <person name="Santos A.J."/>
        </authorList>
    </citation>
    <scope>NUCLEOTIDE SEQUENCE</scope>
    <source>
        <tissue evidence="1">Shoot tissue taken approximately 20 cm above the soil surface</tissue>
    </source>
</reference>